<evidence type="ECO:0000256" key="1">
    <source>
        <dbReference type="ARBA" id="ARBA00022737"/>
    </source>
</evidence>
<evidence type="ECO:0000313" key="4">
    <source>
        <dbReference type="EMBL" id="EET08873.1"/>
    </source>
</evidence>
<evidence type="ECO:0000256" key="2">
    <source>
        <dbReference type="ARBA" id="ARBA00022803"/>
    </source>
</evidence>
<dbReference type="SUPFAM" id="SSF48452">
    <property type="entry name" value="TPR-like"/>
    <property type="match status" value="1"/>
</dbReference>
<dbReference type="AlphaFoldDB" id="A0A0E1W6U1"/>
<dbReference type="InterPro" id="IPR051012">
    <property type="entry name" value="CellSynth/LPSAsmb/PSIAsmb"/>
</dbReference>
<dbReference type="Gene3D" id="1.25.40.10">
    <property type="entry name" value="Tetratricopeptide repeat domain"/>
    <property type="match status" value="1"/>
</dbReference>
<dbReference type="SUPFAM" id="SSF53756">
    <property type="entry name" value="UDP-Glycosyltransferase/glycogen phosphorylase"/>
    <property type="match status" value="1"/>
</dbReference>
<reference evidence="4" key="1">
    <citation type="submission" date="2009-05" db="EMBL/GenBank/DDBJ databases">
        <authorList>
            <person name="Harkins D.M."/>
            <person name="DeShazer D."/>
            <person name="Woods D.E."/>
            <person name="Brinkac L.M."/>
            <person name="Brown K.A."/>
            <person name="Hung G.C."/>
            <person name="Tuanyok A."/>
            <person name="Zhang B."/>
            <person name="Nierman W.C."/>
        </authorList>
    </citation>
    <scope>NUCLEOTIDE SEQUENCE [LARGE SCALE GENOMIC DNA]</scope>
    <source>
        <strain evidence="4">1710a</strain>
    </source>
</reference>
<dbReference type="EMBL" id="CM000832">
    <property type="protein sequence ID" value="EET08873.1"/>
    <property type="molecule type" value="Genomic_DNA"/>
</dbReference>
<evidence type="ECO:0000256" key="3">
    <source>
        <dbReference type="PROSITE-ProRule" id="PRU00339"/>
    </source>
</evidence>
<proteinExistence type="predicted"/>
<name>A0A0E1W6U1_BURPE</name>
<dbReference type="InterPro" id="IPR011990">
    <property type="entry name" value="TPR-like_helical_dom_sf"/>
</dbReference>
<dbReference type="HOGENOM" id="CLU_010140_1_1_4"/>
<dbReference type="Gene3D" id="3.40.50.2000">
    <property type="entry name" value="Glycogen Phosphorylase B"/>
    <property type="match status" value="1"/>
</dbReference>
<organism evidence="4">
    <name type="scientific">Burkholderia pseudomallei 1710a</name>
    <dbReference type="NCBI Taxonomy" id="320371"/>
    <lineage>
        <taxon>Bacteria</taxon>
        <taxon>Pseudomonadati</taxon>
        <taxon>Pseudomonadota</taxon>
        <taxon>Betaproteobacteria</taxon>
        <taxon>Burkholderiales</taxon>
        <taxon>Burkholderiaceae</taxon>
        <taxon>Burkholderia</taxon>
        <taxon>pseudomallei group</taxon>
    </lineage>
</organism>
<dbReference type="SMART" id="SM00028">
    <property type="entry name" value="TPR"/>
    <property type="match status" value="4"/>
</dbReference>
<dbReference type="InterPro" id="IPR019734">
    <property type="entry name" value="TPR_rpt"/>
</dbReference>
<dbReference type="Proteomes" id="UP000001812">
    <property type="component" value="Chromosome I"/>
</dbReference>
<dbReference type="PANTHER" id="PTHR45586">
    <property type="entry name" value="TPR REPEAT-CONTAINING PROTEIN PA4667"/>
    <property type="match status" value="1"/>
</dbReference>
<dbReference type="PROSITE" id="PS50005">
    <property type="entry name" value="TPR"/>
    <property type="match status" value="1"/>
</dbReference>
<protein>
    <submittedName>
        <fullName evidence="4">Tetratricopeptide repeat protein</fullName>
    </submittedName>
</protein>
<dbReference type="RefSeq" id="WP_004526736.1">
    <property type="nucleotide sequence ID" value="NZ_CM000832.1"/>
</dbReference>
<keyword evidence="1" id="KW-0677">Repeat</keyword>
<dbReference type="PANTHER" id="PTHR45586:SF1">
    <property type="entry name" value="LIPOPOLYSACCHARIDE ASSEMBLY PROTEIN B"/>
    <property type="match status" value="1"/>
</dbReference>
<sequence length="509" mass="56255">MTAELDARVRALTLRAQQLFDDGRPEQGALLAAQALALAPDDALALKLVGVAECMRGDHAAGLVYLERACLSAPGDANLHYNVAVAHECTGSHERAALSYRHCLRLQPDHADALWNYGEYLRLNGHFEAAARCFEALQAQACRYPSMHHRMAVVYTHLHRFDDARRHFALAMDENIDTRVTRWERAHLRLGTRDFARGWPDYDTRFDIGYLINVHCHPFPIRLWQGEPLAGKTLLVHGEQGLGDEIMFASIVPDIVRQAARVVLACAPSLVSLFQRAFPSAIVRAHRAGVAPARVDDLGAIDYQSPIGSLPRWLRASEASFGTGAPYLAADPARVAWFGARLRALAPRADRALKVGLTWGSNPAAAVPSAARRATRKSMPLRLLAPLARVPDVQYVSVQNAELGEQAATVPELDLIDFSSALRDFADTAALVANLDVVVSVDTSVAHLAGALGKTTYTLLMRNCDWRYGFEGERCVWYESMTLLRQTTQDDWLPVVDRVIDALARYRKQ</sequence>
<feature type="repeat" description="TPR" evidence="3">
    <location>
        <begin position="77"/>
        <end position="110"/>
    </location>
</feature>
<gene>
    <name evidence="4" type="ORF">BURPS1710A_2019</name>
</gene>
<keyword evidence="2 3" id="KW-0802">TPR repeat</keyword>
<accession>A0A0E1W6U1</accession>